<proteinExistence type="predicted"/>
<dbReference type="Proteomes" id="UP000094296">
    <property type="component" value="Unassembled WGS sequence"/>
</dbReference>
<organism evidence="3 4">
    <name type="scientific">Desulfuribacillus alkaliarsenatis</name>
    <dbReference type="NCBI Taxonomy" id="766136"/>
    <lineage>
        <taxon>Bacteria</taxon>
        <taxon>Bacillati</taxon>
        <taxon>Bacillota</taxon>
        <taxon>Desulfuribacillia</taxon>
        <taxon>Desulfuribacillales</taxon>
        <taxon>Desulfuribacillaceae</taxon>
        <taxon>Desulfuribacillus</taxon>
    </lineage>
</organism>
<evidence type="ECO:0000256" key="1">
    <source>
        <dbReference type="ARBA" id="ARBA00022801"/>
    </source>
</evidence>
<reference evidence="3 4" key="1">
    <citation type="submission" date="2016-09" db="EMBL/GenBank/DDBJ databases">
        <title>Draft genome sequence for the type strain of Desulfuribacillus alkaliarsenatis AHT28, an obligately anaerobic, sulfidogenic bacterium isolated from Russian soda lake sediments.</title>
        <authorList>
            <person name="Abin C.A."/>
            <person name="Hollibaugh J.T."/>
        </authorList>
    </citation>
    <scope>NUCLEOTIDE SEQUENCE [LARGE SCALE GENOMIC DNA]</scope>
    <source>
        <strain evidence="3 4">AHT28</strain>
    </source>
</reference>
<evidence type="ECO:0000313" key="3">
    <source>
        <dbReference type="EMBL" id="OEF95658.1"/>
    </source>
</evidence>
<evidence type="ECO:0000313" key="4">
    <source>
        <dbReference type="Proteomes" id="UP000094296"/>
    </source>
</evidence>
<dbReference type="PANTHER" id="PTHR43674">
    <property type="entry name" value="NITRILASE C965.09-RELATED"/>
    <property type="match status" value="1"/>
</dbReference>
<dbReference type="STRING" id="766136.BHF68_12510"/>
<dbReference type="CDD" id="cd07586">
    <property type="entry name" value="nitrilase_8"/>
    <property type="match status" value="1"/>
</dbReference>
<dbReference type="EMBL" id="MIJE01000036">
    <property type="protein sequence ID" value="OEF95658.1"/>
    <property type="molecule type" value="Genomic_DNA"/>
</dbReference>
<dbReference type="InterPro" id="IPR050345">
    <property type="entry name" value="Aliph_Amidase/BUP"/>
</dbReference>
<dbReference type="Gene3D" id="3.60.110.10">
    <property type="entry name" value="Carbon-nitrogen hydrolase"/>
    <property type="match status" value="1"/>
</dbReference>
<dbReference type="OrthoDB" id="9811121at2"/>
<name>A0A1E5FYP1_9FIRM</name>
<dbReference type="SUPFAM" id="SSF56317">
    <property type="entry name" value="Carbon-nitrogen hydrolase"/>
    <property type="match status" value="1"/>
</dbReference>
<dbReference type="InterPro" id="IPR003010">
    <property type="entry name" value="C-N_Hydrolase"/>
</dbReference>
<sequence length="296" mass="33447">MENLRCAIAQIRPVLGNVDKNLDKHIKYIQDAIDKQANVIVFPELSLTGYNLQDLAYDVALTLESQPIAKLLNLSHSIDIIFSFVEEDERHSFYISSAYASKGKILHVHRKVYLPTYGLFDEARYFDSGDRVQAFCTDIARVGMIICEDAWHPSTAYILSTDGSHILYVVAASPARGAENGDIQSDRWWQSTIQSYAQLHGLYVVYVNRVGFEDGLAFSGGSSVYDSEGQQILKAPYLEEGLYLTDIDFRKLRRSRISNPLKRNEKVDLTIRELQRISKESFSNSSSNKDCEKGGK</sequence>
<dbReference type="Pfam" id="PF00795">
    <property type="entry name" value="CN_hydrolase"/>
    <property type="match status" value="1"/>
</dbReference>
<gene>
    <name evidence="3" type="ORF">BHF68_12510</name>
</gene>
<protein>
    <recommendedName>
        <fullName evidence="2">CN hydrolase domain-containing protein</fullName>
    </recommendedName>
</protein>
<evidence type="ECO:0000259" key="2">
    <source>
        <dbReference type="Pfam" id="PF00795"/>
    </source>
</evidence>
<dbReference type="GO" id="GO:0050126">
    <property type="term" value="F:N-carbamoylputrescine amidase activity"/>
    <property type="evidence" value="ECO:0007669"/>
    <property type="project" value="TreeGrafter"/>
</dbReference>
<feature type="domain" description="CN hydrolase" evidence="2">
    <location>
        <begin position="6"/>
        <end position="254"/>
    </location>
</feature>
<comment type="caution">
    <text evidence="3">The sequence shown here is derived from an EMBL/GenBank/DDBJ whole genome shotgun (WGS) entry which is preliminary data.</text>
</comment>
<dbReference type="AlphaFoldDB" id="A0A1E5FYP1"/>
<dbReference type="PANTHER" id="PTHR43674:SF2">
    <property type="entry name" value="BETA-UREIDOPROPIONASE"/>
    <property type="match status" value="1"/>
</dbReference>
<dbReference type="InterPro" id="IPR036526">
    <property type="entry name" value="C-N_Hydrolase_sf"/>
</dbReference>
<keyword evidence="4" id="KW-1185">Reference proteome</keyword>
<keyword evidence="1" id="KW-0378">Hydrolase</keyword>
<accession>A0A1E5FYP1</accession>
<dbReference type="RefSeq" id="WP_069644471.1">
    <property type="nucleotide sequence ID" value="NZ_MIJE01000036.1"/>
</dbReference>
<dbReference type="GO" id="GO:0033388">
    <property type="term" value="P:putrescine biosynthetic process from arginine"/>
    <property type="evidence" value="ECO:0007669"/>
    <property type="project" value="TreeGrafter"/>
</dbReference>